<comment type="caution">
    <text evidence="2">The sequence shown here is derived from an EMBL/GenBank/DDBJ whole genome shotgun (WGS) entry which is preliminary data.</text>
</comment>
<gene>
    <name evidence="2" type="ORF">ISALK_04215</name>
</gene>
<dbReference type="Pfam" id="PF12706">
    <property type="entry name" value="Lactamase_B_2"/>
    <property type="match status" value="1"/>
</dbReference>
<dbReference type="Gene3D" id="3.60.15.10">
    <property type="entry name" value="Ribonuclease Z/Hydroxyacylglutathione hydrolase-like"/>
    <property type="match status" value="1"/>
</dbReference>
<reference evidence="2 3" key="1">
    <citation type="submission" date="2019-04" db="EMBL/GenBank/DDBJ databases">
        <title>Isachenkonia alkalipeptolytica gen. nov. sp. nov. a new anaerobic, alkiliphilic organothrophic bacterium capable to reduce synthesized ferrihydrite isolated from a soda lake.</title>
        <authorList>
            <person name="Toshchakov S.V."/>
            <person name="Zavarzina D.G."/>
            <person name="Zhilina T.N."/>
            <person name="Kostrikina N.A."/>
            <person name="Kublanov I.V."/>
        </authorList>
    </citation>
    <scope>NUCLEOTIDE SEQUENCE [LARGE SCALE GENOMIC DNA]</scope>
    <source>
        <strain evidence="2 3">Z-1701</strain>
    </source>
</reference>
<dbReference type="Proteomes" id="UP000449710">
    <property type="component" value="Unassembled WGS sequence"/>
</dbReference>
<dbReference type="PANTHER" id="PTHR15032:SF4">
    <property type="entry name" value="N-ACYL-PHOSPHATIDYLETHANOLAMINE-HYDROLYZING PHOSPHOLIPASE D"/>
    <property type="match status" value="1"/>
</dbReference>
<dbReference type="InterPro" id="IPR001279">
    <property type="entry name" value="Metallo-B-lactamas"/>
</dbReference>
<dbReference type="InterPro" id="IPR036866">
    <property type="entry name" value="RibonucZ/Hydroxyglut_hydro"/>
</dbReference>
<dbReference type="GO" id="GO:0005737">
    <property type="term" value="C:cytoplasm"/>
    <property type="evidence" value="ECO:0007669"/>
    <property type="project" value="TreeGrafter"/>
</dbReference>
<evidence type="ECO:0000313" key="2">
    <source>
        <dbReference type="EMBL" id="NBG87699.1"/>
    </source>
</evidence>
<name>A0AA43XK72_9CLOT</name>
<organism evidence="2 3">
    <name type="scientific">Isachenkonia alkalipeptolytica</name>
    <dbReference type="NCBI Taxonomy" id="2565777"/>
    <lineage>
        <taxon>Bacteria</taxon>
        <taxon>Bacillati</taxon>
        <taxon>Bacillota</taxon>
        <taxon>Clostridia</taxon>
        <taxon>Eubacteriales</taxon>
        <taxon>Clostridiaceae</taxon>
        <taxon>Isachenkonia</taxon>
    </lineage>
</organism>
<evidence type="ECO:0000259" key="1">
    <source>
        <dbReference type="Pfam" id="PF12706"/>
    </source>
</evidence>
<dbReference type="AlphaFoldDB" id="A0AA43XK72"/>
<dbReference type="SUPFAM" id="SSF56281">
    <property type="entry name" value="Metallo-hydrolase/oxidoreductase"/>
    <property type="match status" value="1"/>
</dbReference>
<proteinExistence type="predicted"/>
<accession>A0AA43XK72</accession>
<dbReference type="PANTHER" id="PTHR15032">
    <property type="entry name" value="N-ACYL-PHOSPHATIDYLETHANOLAMINE-HYDROLYZING PHOSPHOLIPASE D"/>
    <property type="match status" value="1"/>
</dbReference>
<sequence length="333" mass="38134">MLLDGPKKCFYYMKISQQNRPRVRNGMDPTSLGSLIWDWITQDGERVPSQKVPMVPLDWAGINSDVDSLTWFGHSNVLLSIDNKKILIDPMFDDMASPVSFIGSRRFTEDIFHVIEDLPQIDAVFITHDHYDHLDYPSILALKDKTEHFFVPLGVDAHLSEWGVEPENITAMNWWDEVEWQGVDIAAVPARHYSSRGLFDQNSTLWSGWVISGEETNIYISGDTSYGQHFQAIGETYGPFDLTLIEGGQYDRRWADSHMFPEEAVQAHIDARGEVMMLMHWGAFSLSLHDWSELIERALVEGEDREVSIIAPQIGETVDLQDLDLSITPWWDF</sequence>
<protein>
    <submittedName>
        <fullName evidence="2">MBL fold metallo-hydrolase</fullName>
    </submittedName>
</protein>
<dbReference type="EMBL" id="SUMG01000003">
    <property type="protein sequence ID" value="NBG87699.1"/>
    <property type="molecule type" value="Genomic_DNA"/>
</dbReference>
<keyword evidence="3" id="KW-1185">Reference proteome</keyword>
<evidence type="ECO:0000313" key="3">
    <source>
        <dbReference type="Proteomes" id="UP000449710"/>
    </source>
</evidence>
<feature type="domain" description="Metallo-beta-lactamase" evidence="1">
    <location>
        <begin position="85"/>
        <end position="281"/>
    </location>
</feature>